<name>A0A975CNR9_9FLAO</name>
<dbReference type="InterPro" id="IPR012912">
    <property type="entry name" value="Plasmid_pRiA4b_Orf3-like"/>
</dbReference>
<reference evidence="3 4" key="1">
    <citation type="submission" date="2021-03" db="EMBL/GenBank/DDBJ databases">
        <title>Complete genome of Polaribacter_sp.SM13.</title>
        <authorList>
            <person name="Jeong S.W."/>
            <person name="Bae J.W."/>
        </authorList>
    </citation>
    <scope>NUCLEOTIDE SEQUENCE [LARGE SCALE GENOMIC DNA]</scope>
    <source>
        <strain evidence="3 4">SM13</strain>
    </source>
</reference>
<feature type="compositionally biased region" description="Acidic residues" evidence="1">
    <location>
        <begin position="144"/>
        <end position="163"/>
    </location>
</feature>
<feature type="domain" description="Plasmid pRiA4b Orf3-like" evidence="2">
    <location>
        <begin position="2"/>
        <end position="130"/>
    </location>
</feature>
<gene>
    <name evidence="3" type="ORF">J3359_01370</name>
</gene>
<dbReference type="EMBL" id="CP071869">
    <property type="protein sequence ID" value="QTE22953.1"/>
    <property type="molecule type" value="Genomic_DNA"/>
</dbReference>
<dbReference type="Gene3D" id="3.10.290.30">
    <property type="entry name" value="MM3350-like"/>
    <property type="match status" value="1"/>
</dbReference>
<feature type="region of interest" description="Disordered" evidence="1">
    <location>
        <begin position="142"/>
        <end position="163"/>
    </location>
</feature>
<dbReference type="Pfam" id="PF07929">
    <property type="entry name" value="PRiA4_ORF3"/>
    <property type="match status" value="1"/>
</dbReference>
<evidence type="ECO:0000313" key="3">
    <source>
        <dbReference type="EMBL" id="QTE22953.1"/>
    </source>
</evidence>
<dbReference type="SUPFAM" id="SSF159941">
    <property type="entry name" value="MM3350-like"/>
    <property type="match status" value="1"/>
</dbReference>
<dbReference type="Proteomes" id="UP000663920">
    <property type="component" value="Chromosome"/>
</dbReference>
<evidence type="ECO:0000256" key="1">
    <source>
        <dbReference type="SAM" id="MobiDB-lite"/>
    </source>
</evidence>
<sequence>MYKIRVILDTKEDIIRTILVNDAFNLEDLHFAIAKSFGFNGQEMASFYRTDEEWNQGEEIPLFNMAEAGEGISMKSCALVETLPEENNKLIYVYDFLKMWTFYVDVVEISSETKENLPAIVLSVGEIPDEAPEKEFVADKLENDFDGDDNEFDPFDDFDFNEY</sequence>
<keyword evidence="4" id="KW-1185">Reference proteome</keyword>
<dbReference type="InterPro" id="IPR024047">
    <property type="entry name" value="MM3350-like_sf"/>
</dbReference>
<dbReference type="RefSeq" id="WP_208078969.1">
    <property type="nucleotide sequence ID" value="NZ_CP071869.1"/>
</dbReference>
<proteinExistence type="predicted"/>
<evidence type="ECO:0000313" key="4">
    <source>
        <dbReference type="Proteomes" id="UP000663920"/>
    </source>
</evidence>
<organism evidence="3 4">
    <name type="scientific">Polaribacter cellanae</name>
    <dbReference type="NCBI Taxonomy" id="2818493"/>
    <lineage>
        <taxon>Bacteria</taxon>
        <taxon>Pseudomonadati</taxon>
        <taxon>Bacteroidota</taxon>
        <taxon>Flavobacteriia</taxon>
        <taxon>Flavobacteriales</taxon>
        <taxon>Flavobacteriaceae</taxon>
    </lineage>
</organism>
<protein>
    <recommendedName>
        <fullName evidence="2">Plasmid pRiA4b Orf3-like domain-containing protein</fullName>
    </recommendedName>
</protein>
<dbReference type="KEGG" id="pcea:J3359_01370"/>
<dbReference type="AlphaFoldDB" id="A0A975CNR9"/>
<accession>A0A975CNR9</accession>
<evidence type="ECO:0000259" key="2">
    <source>
        <dbReference type="Pfam" id="PF07929"/>
    </source>
</evidence>